<comment type="caution">
    <text evidence="1">The sequence shown here is derived from an EMBL/GenBank/DDBJ whole genome shotgun (WGS) entry which is preliminary data.</text>
</comment>
<name>A0ABQ3GZN1_9NEIS</name>
<dbReference type="Pfam" id="PF10982">
    <property type="entry name" value="DUF2789"/>
    <property type="match status" value="1"/>
</dbReference>
<sequence>MDTSHHTLAVLFKQLGLPDDGHSIRQFIASHRLAAGTALSAAPFWTESQSEFLAEALDEDSDWAELVDELAAALSD</sequence>
<dbReference type="Proteomes" id="UP000604737">
    <property type="component" value="Unassembled WGS sequence"/>
</dbReference>
<proteinExistence type="predicted"/>
<reference evidence="2" key="1">
    <citation type="journal article" date="2019" name="Int. J. Syst. Evol. Microbiol.">
        <title>The Global Catalogue of Microorganisms (GCM) 10K type strain sequencing project: providing services to taxonomists for standard genome sequencing and annotation.</title>
        <authorList>
            <consortium name="The Broad Institute Genomics Platform"/>
            <consortium name="The Broad Institute Genome Sequencing Center for Infectious Disease"/>
            <person name="Wu L."/>
            <person name="Ma J."/>
        </authorList>
    </citation>
    <scope>NUCLEOTIDE SEQUENCE [LARGE SCALE GENOMIC DNA]</scope>
    <source>
        <strain evidence="2">KCTC 23701</strain>
    </source>
</reference>
<dbReference type="InterPro" id="IPR021250">
    <property type="entry name" value="DUF2789"/>
</dbReference>
<accession>A0ABQ3GZN1</accession>
<evidence type="ECO:0000313" key="2">
    <source>
        <dbReference type="Proteomes" id="UP000604737"/>
    </source>
</evidence>
<dbReference type="InterPro" id="IPR038086">
    <property type="entry name" value="DUF2789_sf"/>
</dbReference>
<evidence type="ECO:0000313" key="1">
    <source>
        <dbReference type="EMBL" id="GHD63175.1"/>
    </source>
</evidence>
<dbReference type="EMBL" id="BMYO01000005">
    <property type="protein sequence ID" value="GHD63175.1"/>
    <property type="molecule type" value="Genomic_DNA"/>
</dbReference>
<dbReference type="RefSeq" id="WP_189460398.1">
    <property type="nucleotide sequence ID" value="NZ_BMYO01000005.1"/>
</dbReference>
<gene>
    <name evidence="1" type="ORF">GCM10007350_20090</name>
</gene>
<keyword evidence="2" id="KW-1185">Reference proteome</keyword>
<protein>
    <recommendedName>
        <fullName evidence="3">DUF2789 domain-containing protein</fullName>
    </recommendedName>
</protein>
<organism evidence="1 2">
    <name type="scientific">Jeongeupia chitinilytica</name>
    <dbReference type="NCBI Taxonomy" id="1041641"/>
    <lineage>
        <taxon>Bacteria</taxon>
        <taxon>Pseudomonadati</taxon>
        <taxon>Pseudomonadota</taxon>
        <taxon>Betaproteobacteria</taxon>
        <taxon>Neisseriales</taxon>
        <taxon>Chitinibacteraceae</taxon>
        <taxon>Jeongeupia</taxon>
    </lineage>
</organism>
<dbReference type="Gene3D" id="1.10.10.1130">
    <property type="entry name" value="Uncharacterised protein PF10982, DUF2789"/>
    <property type="match status" value="1"/>
</dbReference>
<evidence type="ECO:0008006" key="3">
    <source>
        <dbReference type="Google" id="ProtNLM"/>
    </source>
</evidence>